<proteinExistence type="predicted"/>
<organism evidence="2 3">
    <name type="scientific">Gleimia hominis</name>
    <dbReference type="NCBI Taxonomy" id="595468"/>
    <lineage>
        <taxon>Bacteria</taxon>
        <taxon>Bacillati</taxon>
        <taxon>Actinomycetota</taxon>
        <taxon>Actinomycetes</taxon>
        <taxon>Actinomycetales</taxon>
        <taxon>Actinomycetaceae</taxon>
        <taxon>Gleimia</taxon>
    </lineage>
</organism>
<keyword evidence="3" id="KW-1185">Reference proteome</keyword>
<keyword evidence="1" id="KW-0620">Polyamine biosynthesis</keyword>
<evidence type="ECO:0000313" key="2">
    <source>
        <dbReference type="EMBL" id="MDT3767550.1"/>
    </source>
</evidence>
<evidence type="ECO:0000256" key="1">
    <source>
        <dbReference type="ARBA" id="ARBA00023115"/>
    </source>
</evidence>
<name>A0ABU3IB02_9ACTO</name>
<reference evidence="2 3" key="1">
    <citation type="submission" date="2023-06" db="EMBL/GenBank/DDBJ databases">
        <title>Draft genome sequence of Gleimia hominis type strain CCUG 57540T.</title>
        <authorList>
            <person name="Salva-Serra F."/>
            <person name="Cardew S."/>
            <person name="Jensie Markopoulos S."/>
            <person name="Ohlen M."/>
            <person name="Inganas E."/>
            <person name="Svensson-Stadler L."/>
            <person name="Moore E.R.B."/>
        </authorList>
    </citation>
    <scope>NUCLEOTIDE SEQUENCE [LARGE SCALE GENOMIC DNA]</scope>
    <source>
        <strain evidence="2 3">CCUG 57540</strain>
    </source>
</reference>
<dbReference type="Gene3D" id="3.40.50.150">
    <property type="entry name" value="Vaccinia Virus protein VP39"/>
    <property type="match status" value="1"/>
</dbReference>
<dbReference type="Proteomes" id="UP001247542">
    <property type="component" value="Unassembled WGS sequence"/>
</dbReference>
<dbReference type="SUPFAM" id="SSF53335">
    <property type="entry name" value="S-adenosyl-L-methionine-dependent methyltransferases"/>
    <property type="match status" value="1"/>
</dbReference>
<comment type="caution">
    <text evidence="2">The sequence shown here is derived from an EMBL/GenBank/DDBJ whole genome shotgun (WGS) entry which is preliminary data.</text>
</comment>
<dbReference type="EMBL" id="JASXSX010000001">
    <property type="protein sequence ID" value="MDT3767550.1"/>
    <property type="molecule type" value="Genomic_DNA"/>
</dbReference>
<sequence>MARPTHNHQPLEDGLRVSIGTSTLELRVDNQLATVFIDGAESSCINLSDPTALEFEYMQQMTAAMSVLFPSGPVRALHLGAAACCLPLAWHHLRPGSQQVAVEINADLARVVRNLFDLPRSPHLKIRVADAREALNQYAPGRFDVIVRDVFADAHTPQNLRSKQFFETAHRVLSPTGVLLVNAAHGKGVDARTDVAGALATFEHVAICAESKVLSGGRRGNVCIIALNEPPADYFQLLQRELRKLAFTPRFLPTSKAKRWVGTSQPVTDIG</sequence>
<dbReference type="RefSeq" id="WP_313273193.1">
    <property type="nucleotide sequence ID" value="NZ_JASXSX010000001.1"/>
</dbReference>
<dbReference type="CDD" id="cd02440">
    <property type="entry name" value="AdoMet_MTases"/>
    <property type="match status" value="1"/>
</dbReference>
<evidence type="ECO:0000313" key="3">
    <source>
        <dbReference type="Proteomes" id="UP001247542"/>
    </source>
</evidence>
<dbReference type="InterPro" id="IPR029063">
    <property type="entry name" value="SAM-dependent_MTases_sf"/>
</dbReference>
<protein>
    <submittedName>
        <fullName evidence="2">Fused MFS/spermidine synthase</fullName>
    </submittedName>
</protein>
<dbReference type="PANTHER" id="PTHR43317">
    <property type="entry name" value="THERMOSPERMINE SYNTHASE ACAULIS5"/>
    <property type="match status" value="1"/>
</dbReference>
<dbReference type="NCBIfam" id="NF037959">
    <property type="entry name" value="MFS_SpdSyn"/>
    <property type="match status" value="1"/>
</dbReference>
<accession>A0ABU3IB02</accession>
<dbReference type="PANTHER" id="PTHR43317:SF1">
    <property type="entry name" value="THERMOSPERMINE SYNTHASE ACAULIS5"/>
    <property type="match status" value="1"/>
</dbReference>
<gene>
    <name evidence="2" type="ORF">QS713_05670</name>
</gene>